<dbReference type="Gene3D" id="2.60.40.1530">
    <property type="entry name" value="ntegrin, alpha v. Chain A, domain 4"/>
    <property type="match status" value="1"/>
</dbReference>
<accession>A0AAD8ZCL9</accession>
<evidence type="ECO:0000256" key="3">
    <source>
        <dbReference type="ARBA" id="ARBA00022692"/>
    </source>
</evidence>
<feature type="repeat" description="FG-GAP" evidence="15">
    <location>
        <begin position="1131"/>
        <end position="1191"/>
    </location>
</feature>
<feature type="transmembrane region" description="Helical" evidence="16">
    <location>
        <begin position="107"/>
        <end position="128"/>
    </location>
</feature>
<dbReference type="Pfam" id="PF00092">
    <property type="entry name" value="VWA"/>
    <property type="match status" value="1"/>
</dbReference>
<dbReference type="PANTHER" id="PTHR23220">
    <property type="entry name" value="INTEGRIN ALPHA"/>
    <property type="match status" value="1"/>
</dbReference>
<feature type="transmembrane region" description="Helical" evidence="16">
    <location>
        <begin position="50"/>
        <end position="70"/>
    </location>
</feature>
<dbReference type="InterPro" id="IPR013519">
    <property type="entry name" value="Int_alpha_beta-p"/>
</dbReference>
<feature type="transmembrane region" description="Helical" evidence="16">
    <location>
        <begin position="76"/>
        <end position="95"/>
    </location>
</feature>
<dbReference type="InterPro" id="IPR011049">
    <property type="entry name" value="Serralysin-like_metalloprot_C"/>
</dbReference>
<dbReference type="InterPro" id="IPR032695">
    <property type="entry name" value="Integrin_dom_sf"/>
</dbReference>
<evidence type="ECO:0000256" key="12">
    <source>
        <dbReference type="ARBA" id="ARBA00023157"/>
    </source>
</evidence>
<dbReference type="SMART" id="SM00327">
    <property type="entry name" value="VWA"/>
    <property type="match status" value="1"/>
</dbReference>
<dbReference type="InterPro" id="IPR002035">
    <property type="entry name" value="VWF_A"/>
</dbReference>
<feature type="transmembrane region" description="Helical" evidence="16">
    <location>
        <begin position="551"/>
        <end position="576"/>
    </location>
</feature>
<reference evidence="19" key="1">
    <citation type="submission" date="2023-03" db="EMBL/GenBank/DDBJ databases">
        <title>Electrophorus voltai genome.</title>
        <authorList>
            <person name="Bian C."/>
        </authorList>
    </citation>
    <scope>NUCLEOTIDE SEQUENCE</scope>
    <source>
        <strain evidence="19">CB-2022</strain>
        <tissue evidence="19">Muscle</tissue>
    </source>
</reference>
<evidence type="ECO:0000256" key="15">
    <source>
        <dbReference type="PROSITE-ProRule" id="PRU00803"/>
    </source>
</evidence>
<comment type="subcellular location">
    <subcellularLocation>
        <location evidence="1 16">Membrane</location>
        <topology evidence="1 16">Single-pass type I membrane protein</topology>
    </subcellularLocation>
</comment>
<evidence type="ECO:0000313" key="20">
    <source>
        <dbReference type="Proteomes" id="UP001239994"/>
    </source>
</evidence>
<keyword evidence="14" id="KW-0325">Glycoprotein</keyword>
<dbReference type="GO" id="GO:0046872">
    <property type="term" value="F:metal ion binding"/>
    <property type="evidence" value="ECO:0007669"/>
    <property type="project" value="UniProtKB-KW"/>
</dbReference>
<dbReference type="Gene3D" id="2.60.40.1510">
    <property type="entry name" value="ntegrin, alpha v. Chain A, domain 3"/>
    <property type="match status" value="1"/>
</dbReference>
<keyword evidence="20" id="KW-1185">Reference proteome</keyword>
<keyword evidence="12" id="KW-1015">Disulfide bond</keyword>
<keyword evidence="10 16" id="KW-0401">Integrin</keyword>
<evidence type="ECO:0000256" key="5">
    <source>
        <dbReference type="ARBA" id="ARBA00022729"/>
    </source>
</evidence>
<feature type="transmembrane region" description="Helical" evidence="16">
    <location>
        <begin position="520"/>
        <end position="539"/>
    </location>
</feature>
<feature type="domain" description="VWFA" evidence="18">
    <location>
        <begin position="198"/>
        <end position="380"/>
    </location>
</feature>
<evidence type="ECO:0000256" key="4">
    <source>
        <dbReference type="ARBA" id="ARBA00022723"/>
    </source>
</evidence>
<feature type="repeat" description="FG-GAP" evidence="15">
    <location>
        <begin position="1006"/>
        <end position="1068"/>
    </location>
</feature>
<dbReference type="SUPFAM" id="SSF69318">
    <property type="entry name" value="Integrin alpha N-terminal domain"/>
    <property type="match status" value="1"/>
</dbReference>
<dbReference type="InterPro" id="IPR048285">
    <property type="entry name" value="Integrin_alpha_Ig-like_2"/>
</dbReference>
<keyword evidence="9 16" id="KW-1133">Transmembrane helix</keyword>
<proteinExistence type="inferred from homology"/>
<dbReference type="InterPro" id="IPR036465">
    <property type="entry name" value="vWFA_dom_sf"/>
</dbReference>
<dbReference type="GO" id="GO:0008305">
    <property type="term" value="C:integrin complex"/>
    <property type="evidence" value="ECO:0007669"/>
    <property type="project" value="InterPro"/>
</dbReference>
<dbReference type="PRINTS" id="PR01185">
    <property type="entry name" value="INTEGRINA"/>
</dbReference>
<evidence type="ECO:0000256" key="9">
    <source>
        <dbReference type="ARBA" id="ARBA00022989"/>
    </source>
</evidence>
<feature type="compositionally biased region" description="Basic and acidic residues" evidence="17">
    <location>
        <begin position="705"/>
        <end position="731"/>
    </location>
</feature>
<evidence type="ECO:0000256" key="13">
    <source>
        <dbReference type="ARBA" id="ARBA00023170"/>
    </source>
</evidence>
<evidence type="ECO:0000256" key="7">
    <source>
        <dbReference type="ARBA" id="ARBA00022837"/>
    </source>
</evidence>
<keyword evidence="7" id="KW-0106">Calcium</keyword>
<keyword evidence="11 16" id="KW-0472">Membrane</keyword>
<dbReference type="GO" id="GO:0005178">
    <property type="term" value="F:integrin binding"/>
    <property type="evidence" value="ECO:0007669"/>
    <property type="project" value="TreeGrafter"/>
</dbReference>
<dbReference type="PROSITE" id="PS50234">
    <property type="entry name" value="VWFA"/>
    <property type="match status" value="1"/>
</dbReference>
<gene>
    <name evidence="19" type="ORF">P4O66_010478</name>
</gene>
<dbReference type="SUPFAM" id="SSF101967">
    <property type="entry name" value="Adhesin YadA, collagen-binding domain"/>
    <property type="match status" value="1"/>
</dbReference>
<feature type="transmembrane region" description="Helical" evidence="16">
    <location>
        <begin position="20"/>
        <end position="38"/>
    </location>
</feature>
<dbReference type="GO" id="GO:0009897">
    <property type="term" value="C:external side of plasma membrane"/>
    <property type="evidence" value="ECO:0007669"/>
    <property type="project" value="TreeGrafter"/>
</dbReference>
<evidence type="ECO:0000313" key="19">
    <source>
        <dbReference type="EMBL" id="KAK1795305.1"/>
    </source>
</evidence>
<dbReference type="PROSITE" id="PS51470">
    <property type="entry name" value="FG_GAP"/>
    <property type="match status" value="3"/>
</dbReference>
<feature type="transmembrane region" description="Helical" evidence="16">
    <location>
        <begin position="404"/>
        <end position="427"/>
    </location>
</feature>
<dbReference type="Gene3D" id="2.60.40.1460">
    <property type="entry name" value="Integrin domains. Chain A, domain 2"/>
    <property type="match status" value="1"/>
</dbReference>
<evidence type="ECO:0000256" key="16">
    <source>
        <dbReference type="RuleBase" id="RU003762"/>
    </source>
</evidence>
<comment type="similarity">
    <text evidence="2 16">Belongs to the integrin alpha chain family.</text>
</comment>
<feature type="region of interest" description="Disordered" evidence="17">
    <location>
        <begin position="588"/>
        <end position="734"/>
    </location>
</feature>
<dbReference type="FunFam" id="3.40.50.410:FF:000012">
    <property type="entry name" value="Integrin, alpha 10"/>
    <property type="match status" value="1"/>
</dbReference>
<evidence type="ECO:0000256" key="1">
    <source>
        <dbReference type="ARBA" id="ARBA00004479"/>
    </source>
</evidence>
<evidence type="ECO:0000256" key="14">
    <source>
        <dbReference type="ARBA" id="ARBA00023180"/>
    </source>
</evidence>
<dbReference type="InterPro" id="IPR048286">
    <property type="entry name" value="Integrin_alpha_Ig-like_3"/>
</dbReference>
<dbReference type="Gene3D" id="2.130.10.130">
    <property type="entry name" value="Integrin alpha, N-terminal"/>
    <property type="match status" value="1"/>
</dbReference>
<dbReference type="InterPro" id="IPR013517">
    <property type="entry name" value="FG-GAP"/>
</dbReference>
<dbReference type="GO" id="GO:0007160">
    <property type="term" value="P:cell-matrix adhesion"/>
    <property type="evidence" value="ECO:0007669"/>
    <property type="project" value="TreeGrafter"/>
</dbReference>
<feature type="repeat" description="FG-GAP" evidence="15">
    <location>
        <begin position="1069"/>
        <end position="1127"/>
    </location>
</feature>
<keyword evidence="4" id="KW-0479">Metal-binding</keyword>
<feature type="transmembrane region" description="Helical" evidence="16">
    <location>
        <begin position="751"/>
        <end position="773"/>
    </location>
</feature>
<dbReference type="InterPro" id="IPR000413">
    <property type="entry name" value="Integrin_alpha"/>
</dbReference>
<feature type="transmembrane region" description="Helical" evidence="16">
    <location>
        <begin position="439"/>
        <end position="460"/>
    </location>
</feature>
<dbReference type="Proteomes" id="UP001239994">
    <property type="component" value="Unassembled WGS sequence"/>
</dbReference>
<evidence type="ECO:0000259" key="18">
    <source>
        <dbReference type="PROSITE" id="PS50234"/>
    </source>
</evidence>
<sequence>MVYKVTEYRVTVYSVAVYRVTVYSILVYRVTVYSVVVYRVMVYRVTEHRVTVYSVAVYRVMVYSVVVYGVTVYSLVVYRVTVYSVVVYRVTVYRVAVYRVTVHSVTVYRVMVCSVAVYRVTVCSVAVYRVTVYSVAVYSISEACCPSAPVCSQACAPLWSQECGTSIFSTGICASVSNDLEPKEIIAPTAQRCTTYMDIVIVLDGSNSIYPWYEVQNFLSNILSKFHISPEQMQVGILQYGEISIHEWSLKDYQTTQDVVGAAKNISRQEGRETRTAYAIHMACTEAFSVERGAREGATKVMIVVTDGESHDGEELPEALAECEKRNITRYAIAVSPPRTIYTLHEHCPLVGGSKGGYPGHTLNDPSTLLMTLGTLLMTLGTLSMTLGTLLITLGTLSMTLGTLLMTLGTLLMTLGTLLMTLGTLLITLGTLSMTLGTLLMTLGTLSMTLGTLLMTLGTLSMTLGTLLMTLGTLSMTLGTLLITLGTLSMTLGTLLITLGTLSMTLGTLLMTLGTLSMTLGTLLITLGTLSMTLGTLLMTLGTLSMTLGTLLMTLGTLLITLGTLSMTLGTLLITLGTLSMTLGTLPNDPGHTLNDPGHTPDDPGHTLNDPGHTPDNPGHTLNDPGHTPDDPGHTLNDPGHTPDNPGHTLNDPGHTPDDPGHTLNDPGHTPDNPGHTLNDPGHTPDDPGHTLNDPGHTPDNPGHTLDDPGHTPDDPGHTLDDPGHTPDDPGHTLNDPGTLLITLGTLSMTLGTLLMTLGTLLITLGTLSMTLASRRQKPALHPRLPCDIKDFSLVVSCPEMSCSVSVGKRTVEVLASCVRTYLLSFSQRQLNSLFLMVLGHYIRRQQDPETFINEIKYIASDPDEKYFFNVTDEAALNDIVDALGDRIFSLEGTLGYNESAFLMEMSQIGFSTHILDDGILFGMVGAYDWEGGVLKESSGGTITPPREAFEKEFPLELKNHAAYLGYTVSSVTVGDWRKLYVAGAPRFKHKGKVILFDLSPDGDVTITQALAGEQIGSYFGSEVCGVDVDQDGITDILLIAAPMFLGAGNKETGKVYVYCLDGEGFAPNGTLHSQQKAQDARFGYAMAVASDLNHDGYADLLVGAPLEDDHQGALYIYHGDEYYIIPQYKQRVSASSLSTPLRYFGRSLCALFDMDGDELLDLAVGAQGGAILLRSCSIVQVNLSLTFQPSSINVIQKNCQRGSRESACLNATACFLALSRSPGSYGTYFDLQVGAMLDDRKLSARALFDSNSQRQTLTGVRVRVGDPFCHTLPFHVVDTADYIRPISFSLHFKINDTESGPVLDEGWPTTVKKYIPFYKDCGEDDVCVTDLVLQAHMDLSGSRQQPYVIRSPRRRLAVEVQLQNRLENAYNTSLTLHYSRNLHFSSLSIREDAQFKIECTPLSSNSRSCNISYPVFRSQSKVNFMLEFEFSCTSLVSKIQMKLVAASDSIEGENSDNTVQLQSIVQYEPDIFITSESNLNRYEVHPTRTLSEGTGPEFHTHFRVQNLGCYVVNNLDLHVSLPSIAAADRVFSSVVNAISHNISGINCSIKNDLAEMKAAQRDVRPLHPEDMKKNEVLNCSTAWCVEVVCQIQQLLKGETALIRITRRVHDNFFRQAKFKAVMIVGSYQLHSRETNLITLGNAAIWR</sequence>
<dbReference type="InterPro" id="IPR013649">
    <property type="entry name" value="Integrin_alpha_Ig-like_1"/>
</dbReference>
<feature type="transmembrane region" description="Helical" evidence="16">
    <location>
        <begin position="369"/>
        <end position="392"/>
    </location>
</feature>
<dbReference type="Pfam" id="PF20805">
    <property type="entry name" value="Integrin_A_Ig_2"/>
    <property type="match status" value="1"/>
</dbReference>
<evidence type="ECO:0000256" key="2">
    <source>
        <dbReference type="ARBA" id="ARBA00008054"/>
    </source>
</evidence>
<feature type="non-terminal residue" evidence="19">
    <location>
        <position position="1647"/>
    </location>
</feature>
<evidence type="ECO:0000256" key="6">
    <source>
        <dbReference type="ARBA" id="ARBA00022737"/>
    </source>
</evidence>
<keyword evidence="13 16" id="KW-0675">Receptor</keyword>
<comment type="caution">
    <text evidence="19">The sequence shown here is derived from an EMBL/GenBank/DDBJ whole genome shotgun (WGS) entry which is preliminary data.</text>
</comment>
<dbReference type="Pfam" id="PF08441">
    <property type="entry name" value="Integrin_A_Ig_1"/>
    <property type="match status" value="1"/>
</dbReference>
<comment type="caution">
    <text evidence="16">Lacks conserved residue(s) required for the propagation of feature annotation.</text>
</comment>
<dbReference type="EMBL" id="JAROKS010000016">
    <property type="protein sequence ID" value="KAK1795305.1"/>
    <property type="molecule type" value="Genomic_DNA"/>
</dbReference>
<keyword evidence="8 16" id="KW-0130">Cell adhesion</keyword>
<dbReference type="Gene3D" id="3.40.50.410">
    <property type="entry name" value="von Willebrand factor, type A domain"/>
    <property type="match status" value="2"/>
</dbReference>
<evidence type="ECO:0000256" key="10">
    <source>
        <dbReference type="ARBA" id="ARBA00023037"/>
    </source>
</evidence>
<evidence type="ECO:0000256" key="11">
    <source>
        <dbReference type="ARBA" id="ARBA00023136"/>
    </source>
</evidence>
<dbReference type="SUPFAM" id="SSF53300">
    <property type="entry name" value="vWA-like"/>
    <property type="match status" value="1"/>
</dbReference>
<evidence type="ECO:0000256" key="17">
    <source>
        <dbReference type="SAM" id="MobiDB-lite"/>
    </source>
</evidence>
<dbReference type="GO" id="GO:0033627">
    <property type="term" value="P:cell adhesion mediated by integrin"/>
    <property type="evidence" value="ECO:0007669"/>
    <property type="project" value="TreeGrafter"/>
</dbReference>
<dbReference type="GO" id="GO:0098609">
    <property type="term" value="P:cell-cell adhesion"/>
    <property type="evidence" value="ECO:0007669"/>
    <property type="project" value="TreeGrafter"/>
</dbReference>
<dbReference type="PANTHER" id="PTHR23220:SF26">
    <property type="entry name" value="INTEGRIN ALPHA-10"/>
    <property type="match status" value="1"/>
</dbReference>
<dbReference type="GO" id="GO:0007229">
    <property type="term" value="P:integrin-mediated signaling pathway"/>
    <property type="evidence" value="ECO:0007669"/>
    <property type="project" value="UniProtKB-KW"/>
</dbReference>
<protein>
    <recommendedName>
        <fullName evidence="18">VWFA domain-containing protein</fullName>
    </recommendedName>
</protein>
<dbReference type="SUPFAM" id="SSF69179">
    <property type="entry name" value="Integrin domains"/>
    <property type="match status" value="3"/>
</dbReference>
<dbReference type="Pfam" id="PF20806">
    <property type="entry name" value="Integrin_A_Ig_3"/>
    <property type="match status" value="1"/>
</dbReference>
<dbReference type="Pfam" id="PF01839">
    <property type="entry name" value="FG-GAP"/>
    <property type="match status" value="2"/>
</dbReference>
<name>A0AAD8ZCL9_9TELE</name>
<keyword evidence="5" id="KW-0732">Signal</keyword>
<evidence type="ECO:0000256" key="8">
    <source>
        <dbReference type="ARBA" id="ARBA00022889"/>
    </source>
</evidence>
<organism evidence="19 20">
    <name type="scientific">Electrophorus voltai</name>
    <dbReference type="NCBI Taxonomy" id="2609070"/>
    <lineage>
        <taxon>Eukaryota</taxon>
        <taxon>Metazoa</taxon>
        <taxon>Chordata</taxon>
        <taxon>Craniata</taxon>
        <taxon>Vertebrata</taxon>
        <taxon>Euteleostomi</taxon>
        <taxon>Actinopterygii</taxon>
        <taxon>Neopterygii</taxon>
        <taxon>Teleostei</taxon>
        <taxon>Ostariophysi</taxon>
        <taxon>Gymnotiformes</taxon>
        <taxon>Gymnotoidei</taxon>
        <taxon>Gymnotidae</taxon>
        <taxon>Electrophorus</taxon>
    </lineage>
</organism>
<dbReference type="PRINTS" id="PR00453">
    <property type="entry name" value="VWFADOMAIN"/>
</dbReference>
<dbReference type="InterPro" id="IPR028994">
    <property type="entry name" value="Integrin_alpha_N"/>
</dbReference>
<dbReference type="SMART" id="SM00191">
    <property type="entry name" value="Int_alpha"/>
    <property type="match status" value="4"/>
</dbReference>
<keyword evidence="3 16" id="KW-0812">Transmembrane</keyword>
<feature type="transmembrane region" description="Helical" evidence="16">
    <location>
        <begin position="492"/>
        <end position="513"/>
    </location>
</feature>
<keyword evidence="6" id="KW-0677">Repeat</keyword>
<feature type="transmembrane region" description="Helical" evidence="16">
    <location>
        <begin position="467"/>
        <end position="486"/>
    </location>
</feature>